<keyword evidence="16" id="KW-1185">Reference proteome</keyword>
<feature type="domain" description="Protein kinase" evidence="14">
    <location>
        <begin position="460"/>
        <end position="731"/>
    </location>
</feature>
<dbReference type="EC" id="2.7.11.1" evidence="2"/>
<evidence type="ECO:0000256" key="3">
    <source>
        <dbReference type="ARBA" id="ARBA00022614"/>
    </source>
</evidence>
<keyword evidence="5" id="KW-0732">Signal</keyword>
<accession>A0ABU6SH47</accession>
<comment type="caution">
    <text evidence="15">The sequence shown here is derived from an EMBL/GenBank/DDBJ whole genome shotgun (WGS) entry which is preliminary data.</text>
</comment>
<comment type="catalytic activity">
    <reaction evidence="10">
        <text>L-seryl-[protein] + ATP = O-phospho-L-seryl-[protein] + ADP + H(+)</text>
        <dbReference type="Rhea" id="RHEA:17989"/>
        <dbReference type="Rhea" id="RHEA-COMP:9863"/>
        <dbReference type="Rhea" id="RHEA-COMP:11604"/>
        <dbReference type="ChEBI" id="CHEBI:15378"/>
        <dbReference type="ChEBI" id="CHEBI:29999"/>
        <dbReference type="ChEBI" id="CHEBI:30616"/>
        <dbReference type="ChEBI" id="CHEBI:83421"/>
        <dbReference type="ChEBI" id="CHEBI:456216"/>
        <dbReference type="EC" id="2.7.11.1"/>
    </reaction>
</comment>
<reference evidence="15 16" key="1">
    <citation type="journal article" date="2023" name="Plants (Basel)">
        <title>Bridging the Gap: Combining Genomics and Transcriptomics Approaches to Understand Stylosanthes scabra, an Orphan Legume from the Brazilian Caatinga.</title>
        <authorList>
            <person name="Ferreira-Neto J.R.C."/>
            <person name="da Silva M.D."/>
            <person name="Binneck E."/>
            <person name="de Melo N.F."/>
            <person name="da Silva R.H."/>
            <person name="de Melo A.L.T.M."/>
            <person name="Pandolfi V."/>
            <person name="Bustamante F.O."/>
            <person name="Brasileiro-Vidal A.C."/>
            <person name="Benko-Iseppon A.M."/>
        </authorList>
    </citation>
    <scope>NUCLEOTIDE SEQUENCE [LARGE SCALE GENOMIC DNA]</scope>
    <source>
        <tissue evidence="15">Leaves</tissue>
    </source>
</reference>
<feature type="region of interest" description="Disordered" evidence="12">
    <location>
        <begin position="742"/>
        <end position="769"/>
    </location>
</feature>
<dbReference type="PANTHER" id="PTHR45631">
    <property type="entry name" value="OS07G0107800 PROTEIN-RELATED"/>
    <property type="match status" value="1"/>
</dbReference>
<dbReference type="SUPFAM" id="SSF56112">
    <property type="entry name" value="Protein kinase-like (PK-like)"/>
    <property type="match status" value="1"/>
</dbReference>
<evidence type="ECO:0000256" key="1">
    <source>
        <dbReference type="ARBA" id="ARBA00004167"/>
    </source>
</evidence>
<evidence type="ECO:0000256" key="13">
    <source>
        <dbReference type="SAM" id="Phobius"/>
    </source>
</evidence>
<dbReference type="Gene3D" id="3.30.200.20">
    <property type="entry name" value="Phosphorylase Kinase, domain 1"/>
    <property type="match status" value="1"/>
</dbReference>
<dbReference type="Gene3D" id="1.10.510.10">
    <property type="entry name" value="Transferase(Phosphotransferase) domain 1"/>
    <property type="match status" value="1"/>
</dbReference>
<dbReference type="InterPro" id="IPR001245">
    <property type="entry name" value="Ser-Thr/Tyr_kinase_cat_dom"/>
</dbReference>
<evidence type="ECO:0000313" key="15">
    <source>
        <dbReference type="EMBL" id="MED6135394.1"/>
    </source>
</evidence>
<dbReference type="Pfam" id="PF13855">
    <property type="entry name" value="LRR_8"/>
    <property type="match status" value="1"/>
</dbReference>
<name>A0ABU6SH47_9FABA</name>
<evidence type="ECO:0000256" key="2">
    <source>
        <dbReference type="ARBA" id="ARBA00012513"/>
    </source>
</evidence>
<keyword evidence="11" id="KW-0547">Nucleotide-binding</keyword>
<organism evidence="15 16">
    <name type="scientific">Stylosanthes scabra</name>
    <dbReference type="NCBI Taxonomy" id="79078"/>
    <lineage>
        <taxon>Eukaryota</taxon>
        <taxon>Viridiplantae</taxon>
        <taxon>Streptophyta</taxon>
        <taxon>Embryophyta</taxon>
        <taxon>Tracheophyta</taxon>
        <taxon>Spermatophyta</taxon>
        <taxon>Magnoliopsida</taxon>
        <taxon>eudicotyledons</taxon>
        <taxon>Gunneridae</taxon>
        <taxon>Pentapetalae</taxon>
        <taxon>rosids</taxon>
        <taxon>fabids</taxon>
        <taxon>Fabales</taxon>
        <taxon>Fabaceae</taxon>
        <taxon>Papilionoideae</taxon>
        <taxon>50 kb inversion clade</taxon>
        <taxon>dalbergioids sensu lato</taxon>
        <taxon>Dalbergieae</taxon>
        <taxon>Pterocarpus clade</taxon>
        <taxon>Stylosanthes</taxon>
    </lineage>
</organism>
<evidence type="ECO:0000256" key="4">
    <source>
        <dbReference type="ARBA" id="ARBA00022692"/>
    </source>
</evidence>
<keyword evidence="6" id="KW-0677">Repeat</keyword>
<feature type="compositionally biased region" description="Polar residues" evidence="12">
    <location>
        <begin position="752"/>
        <end position="769"/>
    </location>
</feature>
<comment type="subcellular location">
    <subcellularLocation>
        <location evidence="1">Membrane</location>
        <topology evidence="1">Single-pass membrane protein</topology>
    </subcellularLocation>
</comment>
<evidence type="ECO:0000256" key="10">
    <source>
        <dbReference type="ARBA" id="ARBA00048679"/>
    </source>
</evidence>
<keyword evidence="4 13" id="KW-0812">Transmembrane</keyword>
<dbReference type="CDD" id="cd14066">
    <property type="entry name" value="STKc_IRAK"/>
    <property type="match status" value="1"/>
</dbReference>
<evidence type="ECO:0000256" key="5">
    <source>
        <dbReference type="ARBA" id="ARBA00022729"/>
    </source>
</evidence>
<evidence type="ECO:0000313" key="16">
    <source>
        <dbReference type="Proteomes" id="UP001341840"/>
    </source>
</evidence>
<dbReference type="Gene3D" id="3.80.10.10">
    <property type="entry name" value="Ribonuclease Inhibitor"/>
    <property type="match status" value="1"/>
</dbReference>
<dbReference type="PROSITE" id="PS50011">
    <property type="entry name" value="PROTEIN_KINASE_DOM"/>
    <property type="match status" value="1"/>
</dbReference>
<keyword evidence="8 13" id="KW-0472">Membrane</keyword>
<sequence length="769" mass="85294">MCFSGFISLDCGAPAMSTSSYLDMQYISDADFISSGVPKTVKSDFVTYFKQEQLWTLRSFPKRTRNCYKINNITMGSKYLIRLQFAYGNYDGLNSFPEFDVFLGINRWDTVSLGPEEFRLKEIMHRASKEYINICLVNTGLGTPFISTIEFRPLKNDTYLAPSAGSSLVTYSHNNLGSSLSTNYAYRYKDDPYDRLWKSRMQLDWVTLNSNITADAVTHNDYELPEAVMSSAITAANASDPLVINWTAPIYAITRIQSVYGLTRDEWQGDPCGPAGYTWQWDGLNCTRHLNESPRITAVNLSWSGLTGTIDLSFSNLTMLEKLDLSNNKLDGQVPDFLSQLHNLKILNLAGNNLIGSLPSTLVEKSNKGLLLLSADQNLHLCESGECKVEKKKKKTKPLLVAAAIGISVALVAVAVAAAAIVWTLKKIKNKGEIKQDDDDVSLRFKNKIYSYSDILKFTNNFRKILGKGGFGTVYMGYLDDAPVAVKVLSPSSVLGYQQFQAEVKLLMRVHHRNLTSLVGYCNEGTNKALIYEYMANGNLHQHLSAQTKFLSWKDRLCIAVDAAQGLEYLHNGCKPPIIQRDVKPSNILLTENLHAKLSDFGLSKIIPTDGGHVSTIVAGTTGYLDPDYYRTGRLTEKSDVYSFGVVLLELITGQAAIIMTEDDERTHIGNWVNSMVGRGDIHGIVDSRLGGDFDCNSAWKVVETAMACVSQSSNERPIISEVLIELKNALAMELSRTKYGGGVNNNHEDSSVQLVSVNVENESIPQAR</sequence>
<dbReference type="EMBL" id="JASCZI010060699">
    <property type="protein sequence ID" value="MED6135394.1"/>
    <property type="molecule type" value="Genomic_DNA"/>
</dbReference>
<dbReference type="InterPro" id="IPR024788">
    <property type="entry name" value="Malectin-like_Carb-bd_dom"/>
</dbReference>
<dbReference type="InterPro" id="IPR000719">
    <property type="entry name" value="Prot_kinase_dom"/>
</dbReference>
<evidence type="ECO:0000256" key="9">
    <source>
        <dbReference type="ARBA" id="ARBA00047899"/>
    </source>
</evidence>
<dbReference type="Proteomes" id="UP001341840">
    <property type="component" value="Unassembled WGS sequence"/>
</dbReference>
<feature type="transmembrane region" description="Helical" evidence="13">
    <location>
        <begin position="399"/>
        <end position="425"/>
    </location>
</feature>
<dbReference type="InterPro" id="IPR017441">
    <property type="entry name" value="Protein_kinase_ATP_BS"/>
</dbReference>
<dbReference type="InterPro" id="IPR011009">
    <property type="entry name" value="Kinase-like_dom_sf"/>
</dbReference>
<dbReference type="Pfam" id="PF07714">
    <property type="entry name" value="PK_Tyr_Ser-Thr"/>
    <property type="match status" value="1"/>
</dbReference>
<keyword evidence="11" id="KW-0067">ATP-binding</keyword>
<evidence type="ECO:0000256" key="6">
    <source>
        <dbReference type="ARBA" id="ARBA00022737"/>
    </source>
</evidence>
<dbReference type="PANTHER" id="PTHR45631:SF202">
    <property type="entry name" value="SENESCENCE-INDUCED RECEPTOR-LIKE SERINE_THREONINE-PROTEIN KINASE"/>
    <property type="match status" value="1"/>
</dbReference>
<keyword evidence="3" id="KW-0433">Leucine-rich repeat</keyword>
<evidence type="ECO:0000259" key="14">
    <source>
        <dbReference type="PROSITE" id="PS50011"/>
    </source>
</evidence>
<comment type="catalytic activity">
    <reaction evidence="9">
        <text>L-threonyl-[protein] + ATP = O-phospho-L-threonyl-[protein] + ADP + H(+)</text>
        <dbReference type="Rhea" id="RHEA:46608"/>
        <dbReference type="Rhea" id="RHEA-COMP:11060"/>
        <dbReference type="Rhea" id="RHEA-COMP:11605"/>
        <dbReference type="ChEBI" id="CHEBI:15378"/>
        <dbReference type="ChEBI" id="CHEBI:30013"/>
        <dbReference type="ChEBI" id="CHEBI:30616"/>
        <dbReference type="ChEBI" id="CHEBI:61977"/>
        <dbReference type="ChEBI" id="CHEBI:456216"/>
        <dbReference type="EC" id="2.7.11.1"/>
    </reaction>
</comment>
<dbReference type="Pfam" id="PF12819">
    <property type="entry name" value="Malectin_like"/>
    <property type="match status" value="1"/>
</dbReference>
<keyword evidence="7 13" id="KW-1133">Transmembrane helix</keyword>
<evidence type="ECO:0000256" key="7">
    <source>
        <dbReference type="ARBA" id="ARBA00022989"/>
    </source>
</evidence>
<dbReference type="InterPro" id="IPR001611">
    <property type="entry name" value="Leu-rich_rpt"/>
</dbReference>
<evidence type="ECO:0000256" key="12">
    <source>
        <dbReference type="SAM" id="MobiDB-lite"/>
    </source>
</evidence>
<dbReference type="InterPro" id="IPR032675">
    <property type="entry name" value="LRR_dom_sf"/>
</dbReference>
<feature type="binding site" evidence="11">
    <location>
        <position position="487"/>
    </location>
    <ligand>
        <name>ATP</name>
        <dbReference type="ChEBI" id="CHEBI:30616"/>
    </ligand>
</feature>
<dbReference type="PROSITE" id="PS00107">
    <property type="entry name" value="PROTEIN_KINASE_ATP"/>
    <property type="match status" value="1"/>
</dbReference>
<evidence type="ECO:0000256" key="8">
    <source>
        <dbReference type="ARBA" id="ARBA00023136"/>
    </source>
</evidence>
<evidence type="ECO:0000256" key="11">
    <source>
        <dbReference type="PROSITE-ProRule" id="PRU10141"/>
    </source>
</evidence>
<gene>
    <name evidence="15" type="ORF">PIB30_045976</name>
</gene>
<dbReference type="SUPFAM" id="SSF52058">
    <property type="entry name" value="L domain-like"/>
    <property type="match status" value="1"/>
</dbReference>
<proteinExistence type="predicted"/>
<protein>
    <recommendedName>
        <fullName evidence="2">non-specific serine/threonine protein kinase</fullName>
        <ecNumber evidence="2">2.7.11.1</ecNumber>
    </recommendedName>
</protein>
<dbReference type="SMART" id="SM00220">
    <property type="entry name" value="S_TKc"/>
    <property type="match status" value="1"/>
</dbReference>